<evidence type="ECO:0008006" key="3">
    <source>
        <dbReference type="Google" id="ProtNLM"/>
    </source>
</evidence>
<protein>
    <recommendedName>
        <fullName evidence="3">Sulfotransferase family protein</fullName>
    </recommendedName>
</protein>
<dbReference type="AlphaFoldDB" id="A0A1I6EAK5"/>
<keyword evidence="2" id="KW-1185">Reference proteome</keyword>
<reference evidence="1 2" key="1">
    <citation type="submission" date="2016-10" db="EMBL/GenBank/DDBJ databases">
        <authorList>
            <person name="de Groot N.N."/>
        </authorList>
    </citation>
    <scope>NUCLEOTIDE SEQUENCE [LARGE SCALE GENOMIC DNA]</scope>
    <source>
        <strain evidence="2">KMM 9023,NRIC 0796,JCM 17311,KCTC 23692</strain>
    </source>
</reference>
<dbReference type="EMBL" id="FOYI01000009">
    <property type="protein sequence ID" value="SFR14766.1"/>
    <property type="molecule type" value="Genomic_DNA"/>
</dbReference>
<sequence>MSARGTSIGAEGVAVFGCDGPPPRRFQVIGERSSGTNYLTRLIKRNLALTPTDAYGWKHGFPQMMGVAPDVLLIGSVRGALDWVLSMYAKPWHCRAEMQRLDLSAFLRAPWDTVLDRPRYFPKVDPGAIGAPLQQDRDPLTGEMFGNLLLLRRAKARALLGLPSRGGKVALLRMEEATRAPERVLQRLSEQTGAALTPPFAPVTRRLGARFNPAVPDRPAPPQALSPEDRAFVLSQLDPQIEAALGYDYA</sequence>
<dbReference type="RefSeq" id="WP_245759645.1">
    <property type="nucleotide sequence ID" value="NZ_FOYI01000009.1"/>
</dbReference>
<dbReference type="STRING" id="871652.SAMN04515673_10930"/>
<gene>
    <name evidence="1" type="ORF">SAMN04515673_10930</name>
</gene>
<proteinExistence type="predicted"/>
<dbReference type="Proteomes" id="UP000199302">
    <property type="component" value="Unassembled WGS sequence"/>
</dbReference>
<accession>A0A1I6EAK5</accession>
<name>A0A1I6EAK5_9RHOB</name>
<evidence type="ECO:0000313" key="2">
    <source>
        <dbReference type="Proteomes" id="UP000199302"/>
    </source>
</evidence>
<organism evidence="1 2">
    <name type="scientific">Poseidonocella sedimentorum</name>
    <dbReference type="NCBI Taxonomy" id="871652"/>
    <lineage>
        <taxon>Bacteria</taxon>
        <taxon>Pseudomonadati</taxon>
        <taxon>Pseudomonadota</taxon>
        <taxon>Alphaproteobacteria</taxon>
        <taxon>Rhodobacterales</taxon>
        <taxon>Roseobacteraceae</taxon>
        <taxon>Poseidonocella</taxon>
    </lineage>
</organism>
<evidence type="ECO:0000313" key="1">
    <source>
        <dbReference type="EMBL" id="SFR14766.1"/>
    </source>
</evidence>